<dbReference type="AlphaFoldDB" id="A0A6B3SRV7"/>
<dbReference type="Proteomes" id="UP000482155">
    <property type="component" value="Unassembled WGS sequence"/>
</dbReference>
<proteinExistence type="predicted"/>
<comment type="caution">
    <text evidence="4">The sequence shown here is derived from an EMBL/GenBank/DDBJ whole genome shotgun (WGS) entry which is preliminary data.</text>
</comment>
<dbReference type="Gene3D" id="2.40.50.140">
    <property type="entry name" value="Nucleic acid-binding proteins"/>
    <property type="match status" value="1"/>
</dbReference>
<dbReference type="RefSeq" id="WP_163967204.1">
    <property type="nucleotide sequence ID" value="NZ_JAAIVB010000069.1"/>
</dbReference>
<evidence type="ECO:0000256" key="1">
    <source>
        <dbReference type="ARBA" id="ARBA00023125"/>
    </source>
</evidence>
<dbReference type="InterPro" id="IPR000424">
    <property type="entry name" value="Primosome_PriB/ssb"/>
</dbReference>
<evidence type="ECO:0000256" key="2">
    <source>
        <dbReference type="PROSITE-ProRule" id="PRU00252"/>
    </source>
</evidence>
<feature type="compositionally biased region" description="Basic and acidic residues" evidence="3">
    <location>
        <begin position="316"/>
        <end position="330"/>
    </location>
</feature>
<organism evidence="4 5">
    <name type="scientific">Noviherbaspirillum galbum</name>
    <dbReference type="NCBI Taxonomy" id="2709383"/>
    <lineage>
        <taxon>Bacteria</taxon>
        <taxon>Pseudomonadati</taxon>
        <taxon>Pseudomonadota</taxon>
        <taxon>Betaproteobacteria</taxon>
        <taxon>Burkholderiales</taxon>
        <taxon>Oxalobacteraceae</taxon>
        <taxon>Noviherbaspirillum</taxon>
    </lineage>
</organism>
<sequence>MASTNHVTLLSLNSRREPIKHQFYRGFKNVAYLAGYVYEIRANTIYLQMTNNVNLVLPVTVPPGVKMPSNFKKRQAIKMVCQVRSIPNADGSPGLVMYARSFERPNVLELPLRSAFDKAVPKQAHDDVEFKPYGAGYRQTDACNQVHLAGMVVGVNQRSVMINEDGKYVQSAAVDFLLRQDADEANIVPVRYYGKLAEKIASQVRRGDLILTHGKYRVKPIETGATGDDGKAEVVTQPYIHIDAPQQPSEFDILYMAEDQEFPRWMIELHAKFRLSQRKVPAQPAVVAPAEGAQPVAANDLESHPKWASLTEEEKEAARSSEIARRRLLG</sequence>
<evidence type="ECO:0000313" key="5">
    <source>
        <dbReference type="Proteomes" id="UP000482155"/>
    </source>
</evidence>
<evidence type="ECO:0000313" key="4">
    <source>
        <dbReference type="EMBL" id="NEX63381.1"/>
    </source>
</evidence>
<dbReference type="EMBL" id="JAAIVB010000069">
    <property type="protein sequence ID" value="NEX63381.1"/>
    <property type="molecule type" value="Genomic_DNA"/>
</dbReference>
<accession>A0A6B3SRV7</accession>
<keyword evidence="5" id="KW-1185">Reference proteome</keyword>
<gene>
    <name evidence="4" type="ORF">G3574_20075</name>
</gene>
<evidence type="ECO:0000256" key="3">
    <source>
        <dbReference type="SAM" id="MobiDB-lite"/>
    </source>
</evidence>
<name>A0A6B3SRV7_9BURK</name>
<reference evidence="4 5" key="1">
    <citation type="submission" date="2020-02" db="EMBL/GenBank/DDBJ databases">
        <authorList>
            <person name="Kim M.K."/>
        </authorList>
    </citation>
    <scope>NUCLEOTIDE SEQUENCE [LARGE SCALE GENOMIC DNA]</scope>
    <source>
        <strain evidence="4 5">17J57-3</strain>
    </source>
</reference>
<keyword evidence="1 2" id="KW-0238">DNA-binding</keyword>
<dbReference type="InterPro" id="IPR012340">
    <property type="entry name" value="NA-bd_OB-fold"/>
</dbReference>
<dbReference type="PROSITE" id="PS50935">
    <property type="entry name" value="SSB"/>
    <property type="match status" value="1"/>
</dbReference>
<dbReference type="GO" id="GO:0003697">
    <property type="term" value="F:single-stranded DNA binding"/>
    <property type="evidence" value="ECO:0007669"/>
    <property type="project" value="InterPro"/>
</dbReference>
<protein>
    <submittedName>
        <fullName evidence="4">Uncharacterized protein</fullName>
    </submittedName>
</protein>
<dbReference type="SUPFAM" id="SSF50249">
    <property type="entry name" value="Nucleic acid-binding proteins"/>
    <property type="match status" value="1"/>
</dbReference>
<feature type="region of interest" description="Disordered" evidence="3">
    <location>
        <begin position="291"/>
        <end position="330"/>
    </location>
</feature>